<protein>
    <recommendedName>
        <fullName evidence="3">Addiction module protein</fullName>
    </recommendedName>
</protein>
<dbReference type="RefSeq" id="WP_173810488.1">
    <property type="nucleotide sequence ID" value="NZ_JABSNP010000011.1"/>
</dbReference>
<proteinExistence type="predicted"/>
<name>A0ABX2FRG9_9BACT</name>
<keyword evidence="2" id="KW-1185">Reference proteome</keyword>
<dbReference type="EMBL" id="JABSNP010000011">
    <property type="protein sequence ID" value="NRT19783.1"/>
    <property type="molecule type" value="Genomic_DNA"/>
</dbReference>
<sequence length="59" mass="6985">MSKETLLAAADQLPDHFELDELIDRLLLIQRIEKGREQSRNNQTYSQEEVKQLVKTWSK</sequence>
<dbReference type="Proteomes" id="UP000779507">
    <property type="component" value="Unassembled WGS sequence"/>
</dbReference>
<organism evidence="1 2">
    <name type="scientific">Hymenobacter caeli</name>
    <dbReference type="NCBI Taxonomy" id="2735894"/>
    <lineage>
        <taxon>Bacteria</taxon>
        <taxon>Pseudomonadati</taxon>
        <taxon>Bacteroidota</taxon>
        <taxon>Cytophagia</taxon>
        <taxon>Cytophagales</taxon>
        <taxon>Hymenobacteraceae</taxon>
        <taxon>Hymenobacter</taxon>
    </lineage>
</organism>
<evidence type="ECO:0000313" key="2">
    <source>
        <dbReference type="Proteomes" id="UP000779507"/>
    </source>
</evidence>
<comment type="caution">
    <text evidence="1">The sequence shown here is derived from an EMBL/GenBank/DDBJ whole genome shotgun (WGS) entry which is preliminary data.</text>
</comment>
<gene>
    <name evidence="1" type="ORF">HNP98_002617</name>
</gene>
<accession>A0ABX2FRG9</accession>
<evidence type="ECO:0000313" key="1">
    <source>
        <dbReference type="EMBL" id="NRT19783.1"/>
    </source>
</evidence>
<reference evidence="1 2" key="1">
    <citation type="submission" date="2020-05" db="EMBL/GenBank/DDBJ databases">
        <title>Genomic Encyclopedia of Type Strains, Phase IV (KMG-V): Genome sequencing to study the core and pangenomes of soil and plant-associated prokaryotes.</title>
        <authorList>
            <person name="Whitman W."/>
        </authorList>
    </citation>
    <scope>NUCLEOTIDE SEQUENCE [LARGE SCALE GENOMIC DNA]</scope>
    <source>
        <strain evidence="1 2">9A</strain>
    </source>
</reference>
<evidence type="ECO:0008006" key="3">
    <source>
        <dbReference type="Google" id="ProtNLM"/>
    </source>
</evidence>